<gene>
    <name evidence="1" type="ORF">DES45_101919</name>
</gene>
<reference evidence="1 2" key="1">
    <citation type="submission" date="2018-07" db="EMBL/GenBank/DDBJ databases">
        <title>Genomic Encyclopedia of Type Strains, Phase IV (KMG-IV): sequencing the most valuable type-strain genomes for metagenomic binning, comparative biology and taxonomic classification.</title>
        <authorList>
            <person name="Goeker M."/>
        </authorList>
    </citation>
    <scope>NUCLEOTIDE SEQUENCE [LARGE SCALE GENOMIC DNA]</scope>
    <source>
        <strain evidence="1 2">DSM 14364</strain>
    </source>
</reference>
<dbReference type="EMBL" id="QQBB01000001">
    <property type="protein sequence ID" value="RDI62648.1"/>
    <property type="molecule type" value="Genomic_DNA"/>
</dbReference>
<protein>
    <submittedName>
        <fullName evidence="1">Uncharacterized protein</fullName>
    </submittedName>
</protein>
<organism evidence="1 2">
    <name type="scientific">Microvirga subterranea</name>
    <dbReference type="NCBI Taxonomy" id="186651"/>
    <lineage>
        <taxon>Bacteria</taxon>
        <taxon>Pseudomonadati</taxon>
        <taxon>Pseudomonadota</taxon>
        <taxon>Alphaproteobacteria</taxon>
        <taxon>Hyphomicrobiales</taxon>
        <taxon>Methylobacteriaceae</taxon>
        <taxon>Microvirga</taxon>
    </lineage>
</organism>
<evidence type="ECO:0000313" key="2">
    <source>
        <dbReference type="Proteomes" id="UP000254925"/>
    </source>
</evidence>
<dbReference type="AlphaFoldDB" id="A0A370HVY1"/>
<keyword evidence="2" id="KW-1185">Reference proteome</keyword>
<comment type="caution">
    <text evidence="1">The sequence shown here is derived from an EMBL/GenBank/DDBJ whole genome shotgun (WGS) entry which is preliminary data.</text>
</comment>
<dbReference type="Proteomes" id="UP000254925">
    <property type="component" value="Unassembled WGS sequence"/>
</dbReference>
<name>A0A370HVY1_9HYPH</name>
<evidence type="ECO:0000313" key="1">
    <source>
        <dbReference type="EMBL" id="RDI62648.1"/>
    </source>
</evidence>
<sequence>MPRQPATRLCFLWHAVDLRNRPVFRSGGSFLSFVARILYRQRGIDKG</sequence>
<accession>A0A370HVY1</accession>
<proteinExistence type="predicted"/>